<dbReference type="GO" id="GO:0005524">
    <property type="term" value="F:ATP binding"/>
    <property type="evidence" value="ECO:0007669"/>
    <property type="project" value="UniProtKB-KW"/>
</dbReference>
<keyword evidence="6 11" id="KW-0808">Transferase</keyword>
<comment type="function">
    <text evidence="11">Catalyzes the synthesis of activated sulfate.</text>
</comment>
<gene>
    <name evidence="13" type="ORF">BJ875DRAFT_147399</name>
</gene>
<keyword evidence="10" id="KW-0028">Amino-acid biosynthesis</keyword>
<keyword evidence="9 11" id="KW-0067">ATP-binding</keyword>
<dbReference type="EC" id="2.7.1.25" evidence="4 11"/>
<sequence>MATNITWHEGLSRSERNGLRKQKGFTLWFTGLSASGKSTIATALEQHLLHLGLASYRLDGDNVRFGLNKDLGFGEKDRNENIRRIGEVAKLFADSSTIALTSFISPYIADRKIARDLHASDKGDALPFIEVFVDIPVEVAEARDPKGLYKKARAGEIPNFTGISAPYEAPVEPEIHVRNDQVTVEEAVAQIMEYLYAKDLIVKPAA</sequence>
<dbReference type="GO" id="GO:0000103">
    <property type="term" value="P:sulfate assimilation"/>
    <property type="evidence" value="ECO:0007669"/>
    <property type="project" value="InterPro"/>
</dbReference>
<evidence type="ECO:0000313" key="13">
    <source>
        <dbReference type="EMBL" id="KAG9239481.1"/>
    </source>
</evidence>
<keyword evidence="8 11" id="KW-0418">Kinase</keyword>
<dbReference type="OrthoDB" id="506431at2759"/>
<comment type="catalytic activity">
    <reaction evidence="1 11">
        <text>adenosine 5'-phosphosulfate + ATP = 3'-phosphoadenylyl sulfate + ADP + H(+)</text>
        <dbReference type="Rhea" id="RHEA:24152"/>
        <dbReference type="ChEBI" id="CHEBI:15378"/>
        <dbReference type="ChEBI" id="CHEBI:30616"/>
        <dbReference type="ChEBI" id="CHEBI:58243"/>
        <dbReference type="ChEBI" id="CHEBI:58339"/>
        <dbReference type="ChEBI" id="CHEBI:456216"/>
        <dbReference type="EC" id="2.7.1.25"/>
    </reaction>
</comment>
<evidence type="ECO:0000256" key="9">
    <source>
        <dbReference type="ARBA" id="ARBA00022840"/>
    </source>
</evidence>
<feature type="domain" description="APS kinase" evidence="12">
    <location>
        <begin position="23"/>
        <end position="178"/>
    </location>
</feature>
<evidence type="ECO:0000256" key="7">
    <source>
        <dbReference type="ARBA" id="ARBA00022741"/>
    </source>
</evidence>
<dbReference type="PANTHER" id="PTHR11055">
    <property type="entry name" value="BIFUNCTIONAL 3'-PHOSPHOADENOSINE 5'-PHOSPHOSULFATE SYNTHASE"/>
    <property type="match status" value="1"/>
</dbReference>
<dbReference type="Proteomes" id="UP000824998">
    <property type="component" value="Unassembled WGS sequence"/>
</dbReference>
<dbReference type="InterPro" id="IPR002891">
    <property type="entry name" value="APS"/>
</dbReference>
<dbReference type="SUPFAM" id="SSF52540">
    <property type="entry name" value="P-loop containing nucleoside triphosphate hydrolases"/>
    <property type="match status" value="1"/>
</dbReference>
<dbReference type="EMBL" id="MU251358">
    <property type="protein sequence ID" value="KAG9239481.1"/>
    <property type="molecule type" value="Genomic_DNA"/>
</dbReference>
<keyword evidence="10" id="KW-0198">Cysteine biosynthesis</keyword>
<dbReference type="Pfam" id="PF01583">
    <property type="entry name" value="APS_kinase"/>
    <property type="match status" value="1"/>
</dbReference>
<evidence type="ECO:0000313" key="14">
    <source>
        <dbReference type="Proteomes" id="UP000824998"/>
    </source>
</evidence>
<comment type="similarity">
    <text evidence="3 11">Belongs to the APS kinase family.</text>
</comment>
<name>A0A9P7YTJ7_9HELO</name>
<evidence type="ECO:0000256" key="6">
    <source>
        <dbReference type="ARBA" id="ARBA00022679"/>
    </source>
</evidence>
<evidence type="ECO:0000256" key="4">
    <source>
        <dbReference type="ARBA" id="ARBA00012121"/>
    </source>
</evidence>
<protein>
    <recommendedName>
        <fullName evidence="5 11">Adenylyl-sulfate kinase</fullName>
        <ecNumber evidence="4 11">2.7.1.25</ecNumber>
    </recommendedName>
</protein>
<evidence type="ECO:0000256" key="2">
    <source>
        <dbReference type="ARBA" id="ARBA00004806"/>
    </source>
</evidence>
<organism evidence="13 14">
    <name type="scientific">Amylocarpus encephaloides</name>
    <dbReference type="NCBI Taxonomy" id="45428"/>
    <lineage>
        <taxon>Eukaryota</taxon>
        <taxon>Fungi</taxon>
        <taxon>Dikarya</taxon>
        <taxon>Ascomycota</taxon>
        <taxon>Pezizomycotina</taxon>
        <taxon>Leotiomycetes</taxon>
        <taxon>Helotiales</taxon>
        <taxon>Helotiales incertae sedis</taxon>
        <taxon>Amylocarpus</taxon>
    </lineage>
</organism>
<dbReference type="HAMAP" id="MF_00065">
    <property type="entry name" value="Adenylyl_sulf_kinase"/>
    <property type="match status" value="1"/>
</dbReference>
<accession>A0A9P7YTJ7</accession>
<evidence type="ECO:0000256" key="5">
    <source>
        <dbReference type="ARBA" id="ARBA00018163"/>
    </source>
</evidence>
<evidence type="ECO:0000256" key="10">
    <source>
        <dbReference type="ARBA" id="ARBA00023192"/>
    </source>
</evidence>
<comment type="caution">
    <text evidence="13">The sequence shown here is derived from an EMBL/GenBank/DDBJ whole genome shotgun (WGS) entry which is preliminary data.</text>
</comment>
<dbReference type="InterPro" id="IPR027417">
    <property type="entry name" value="P-loop_NTPase"/>
</dbReference>
<evidence type="ECO:0000259" key="12">
    <source>
        <dbReference type="Pfam" id="PF01583"/>
    </source>
</evidence>
<proteinExistence type="inferred from homology"/>
<keyword evidence="14" id="KW-1185">Reference proteome</keyword>
<keyword evidence="7 11" id="KW-0547">Nucleotide-binding</keyword>
<dbReference type="CDD" id="cd02027">
    <property type="entry name" value="APSK"/>
    <property type="match status" value="1"/>
</dbReference>
<comment type="pathway">
    <text evidence="2 11">Sulfur metabolism; hydrogen sulfide biosynthesis; sulfite from sulfate: step 2/3.</text>
</comment>
<reference evidence="13" key="1">
    <citation type="journal article" date="2021" name="IMA Fungus">
        <title>Genomic characterization of three marine fungi, including Emericellopsis atlantica sp. nov. with signatures of a generalist lifestyle and marine biomass degradation.</title>
        <authorList>
            <person name="Hagestad O.C."/>
            <person name="Hou L."/>
            <person name="Andersen J.H."/>
            <person name="Hansen E.H."/>
            <person name="Altermark B."/>
            <person name="Li C."/>
            <person name="Kuhnert E."/>
            <person name="Cox R.J."/>
            <person name="Crous P.W."/>
            <person name="Spatafora J.W."/>
            <person name="Lail K."/>
            <person name="Amirebrahimi M."/>
            <person name="Lipzen A."/>
            <person name="Pangilinan J."/>
            <person name="Andreopoulos W."/>
            <person name="Hayes R.D."/>
            <person name="Ng V."/>
            <person name="Grigoriev I.V."/>
            <person name="Jackson S.A."/>
            <person name="Sutton T.D.S."/>
            <person name="Dobson A.D.W."/>
            <person name="Rama T."/>
        </authorList>
    </citation>
    <scope>NUCLEOTIDE SEQUENCE</scope>
    <source>
        <strain evidence="13">TRa018bII</strain>
    </source>
</reference>
<evidence type="ECO:0000256" key="3">
    <source>
        <dbReference type="ARBA" id="ARBA00007008"/>
    </source>
</evidence>
<dbReference type="AlphaFoldDB" id="A0A9P7YTJ7"/>
<dbReference type="GO" id="GO:0019344">
    <property type="term" value="P:cysteine biosynthetic process"/>
    <property type="evidence" value="ECO:0007669"/>
    <property type="project" value="UniProtKB-KW"/>
</dbReference>
<dbReference type="GO" id="GO:0004020">
    <property type="term" value="F:adenylylsulfate kinase activity"/>
    <property type="evidence" value="ECO:0007669"/>
    <property type="project" value="UniProtKB-EC"/>
</dbReference>
<evidence type="ECO:0000256" key="8">
    <source>
        <dbReference type="ARBA" id="ARBA00022777"/>
    </source>
</evidence>
<dbReference type="PANTHER" id="PTHR11055:SF1">
    <property type="entry name" value="PAPS SYNTHETASE, ISOFORM D"/>
    <property type="match status" value="1"/>
</dbReference>
<dbReference type="NCBIfam" id="TIGR00455">
    <property type="entry name" value="apsK"/>
    <property type="match status" value="1"/>
</dbReference>
<dbReference type="NCBIfam" id="NF003013">
    <property type="entry name" value="PRK03846.1"/>
    <property type="match status" value="1"/>
</dbReference>
<dbReference type="InterPro" id="IPR059117">
    <property type="entry name" value="APS_kinase_dom"/>
</dbReference>
<dbReference type="Gene3D" id="3.40.50.300">
    <property type="entry name" value="P-loop containing nucleotide triphosphate hydrolases"/>
    <property type="match status" value="1"/>
</dbReference>
<evidence type="ECO:0000256" key="11">
    <source>
        <dbReference type="RuleBase" id="RU004347"/>
    </source>
</evidence>
<dbReference type="FunFam" id="3.40.50.300:FF:000212">
    <property type="entry name" value="Adenylyl-sulfate kinase"/>
    <property type="match status" value="1"/>
</dbReference>
<evidence type="ECO:0000256" key="1">
    <source>
        <dbReference type="ARBA" id="ARBA00001823"/>
    </source>
</evidence>